<name>A0AAD8P0E8_TARER</name>
<evidence type="ECO:0000259" key="2">
    <source>
        <dbReference type="SMART" id="SM00848"/>
    </source>
</evidence>
<dbReference type="SUPFAM" id="SSF54001">
    <property type="entry name" value="Cysteine proteinases"/>
    <property type="match status" value="1"/>
</dbReference>
<sequence length="128" mass="14445">MASALNKSSSSAAARVCSSPLMHPSRVFRGCGWSMRSDEEVKALFESWMVQFEKVYTSIEEKEKRFAMFRDTLRSIDLHNSTGNSLWRCGLNRFADYTNDEVRGPKPIKRCSNTQQAEVEDDAAAGIN</sequence>
<evidence type="ECO:0000313" key="3">
    <source>
        <dbReference type="EMBL" id="KAK1427652.1"/>
    </source>
</evidence>
<keyword evidence="4" id="KW-1185">Reference proteome</keyword>
<comment type="caution">
    <text evidence="3">The sequence shown here is derived from an EMBL/GenBank/DDBJ whole genome shotgun (WGS) entry which is preliminary data.</text>
</comment>
<dbReference type="Pfam" id="PF08246">
    <property type="entry name" value="Inhibitor_I29"/>
    <property type="match status" value="1"/>
</dbReference>
<dbReference type="Gene3D" id="1.10.287.2250">
    <property type="match status" value="1"/>
</dbReference>
<feature type="domain" description="Cathepsin propeptide inhibitor" evidence="2">
    <location>
        <begin position="45"/>
        <end position="102"/>
    </location>
</feature>
<dbReference type="InterPro" id="IPR038765">
    <property type="entry name" value="Papain-like_cys_pep_sf"/>
</dbReference>
<feature type="region of interest" description="Disordered" evidence="1">
    <location>
        <begin position="105"/>
        <end position="128"/>
    </location>
</feature>
<gene>
    <name evidence="3" type="ORF">QVD17_16344</name>
</gene>
<accession>A0AAD8P0E8</accession>
<evidence type="ECO:0000313" key="4">
    <source>
        <dbReference type="Proteomes" id="UP001229421"/>
    </source>
</evidence>
<reference evidence="3" key="1">
    <citation type="journal article" date="2023" name="bioRxiv">
        <title>Improved chromosome-level genome assembly for marigold (Tagetes erecta).</title>
        <authorList>
            <person name="Jiang F."/>
            <person name="Yuan L."/>
            <person name="Wang S."/>
            <person name="Wang H."/>
            <person name="Xu D."/>
            <person name="Wang A."/>
            <person name="Fan W."/>
        </authorList>
    </citation>
    <scope>NUCLEOTIDE SEQUENCE</scope>
    <source>
        <strain evidence="3">WSJ</strain>
        <tissue evidence="3">Leaf</tissue>
    </source>
</reference>
<feature type="compositionally biased region" description="Acidic residues" evidence="1">
    <location>
        <begin position="118"/>
        <end position="128"/>
    </location>
</feature>
<dbReference type="EMBL" id="JAUHHV010000004">
    <property type="protein sequence ID" value="KAK1427652.1"/>
    <property type="molecule type" value="Genomic_DNA"/>
</dbReference>
<dbReference type="InterPro" id="IPR013201">
    <property type="entry name" value="Prot_inhib_I29"/>
</dbReference>
<proteinExistence type="predicted"/>
<dbReference type="SMART" id="SM00848">
    <property type="entry name" value="Inhibitor_I29"/>
    <property type="match status" value="1"/>
</dbReference>
<organism evidence="3 4">
    <name type="scientific">Tagetes erecta</name>
    <name type="common">African marigold</name>
    <dbReference type="NCBI Taxonomy" id="13708"/>
    <lineage>
        <taxon>Eukaryota</taxon>
        <taxon>Viridiplantae</taxon>
        <taxon>Streptophyta</taxon>
        <taxon>Embryophyta</taxon>
        <taxon>Tracheophyta</taxon>
        <taxon>Spermatophyta</taxon>
        <taxon>Magnoliopsida</taxon>
        <taxon>eudicotyledons</taxon>
        <taxon>Gunneridae</taxon>
        <taxon>Pentapetalae</taxon>
        <taxon>asterids</taxon>
        <taxon>campanulids</taxon>
        <taxon>Asterales</taxon>
        <taxon>Asteraceae</taxon>
        <taxon>Asteroideae</taxon>
        <taxon>Heliantheae alliance</taxon>
        <taxon>Tageteae</taxon>
        <taxon>Tagetes</taxon>
    </lineage>
</organism>
<evidence type="ECO:0000256" key="1">
    <source>
        <dbReference type="SAM" id="MobiDB-lite"/>
    </source>
</evidence>
<dbReference type="AlphaFoldDB" id="A0AAD8P0E8"/>
<protein>
    <recommendedName>
        <fullName evidence="2">Cathepsin propeptide inhibitor domain-containing protein</fullName>
    </recommendedName>
</protein>
<dbReference type="Proteomes" id="UP001229421">
    <property type="component" value="Unassembled WGS sequence"/>
</dbReference>